<dbReference type="GO" id="GO:0003677">
    <property type="term" value="F:DNA binding"/>
    <property type="evidence" value="ECO:0007669"/>
    <property type="project" value="UniProtKB-KW"/>
</dbReference>
<evidence type="ECO:0000313" key="5">
    <source>
        <dbReference type="EMBL" id="MBB2189184.1"/>
    </source>
</evidence>
<dbReference type="PANTHER" id="PTHR40661">
    <property type="match status" value="1"/>
</dbReference>
<comment type="caution">
    <text evidence="5">The sequence shown here is derived from an EMBL/GenBank/DDBJ whole genome shotgun (WGS) entry which is preliminary data.</text>
</comment>
<evidence type="ECO:0000256" key="2">
    <source>
        <dbReference type="ARBA" id="ARBA00023125"/>
    </source>
</evidence>
<dbReference type="PROSITE" id="PS50943">
    <property type="entry name" value="HTH_CROC1"/>
    <property type="match status" value="1"/>
</dbReference>
<dbReference type="SMART" id="SM00530">
    <property type="entry name" value="HTH_XRE"/>
    <property type="match status" value="1"/>
</dbReference>
<protein>
    <submittedName>
        <fullName evidence="5">Helix-turn-helix domain-containing protein</fullName>
    </submittedName>
</protein>
<gene>
    <name evidence="5" type="ORF">HLH34_04295</name>
</gene>
<dbReference type="Pfam" id="PF13560">
    <property type="entry name" value="HTH_31"/>
    <property type="match status" value="1"/>
</dbReference>
<keyword evidence="1" id="KW-0805">Transcription regulation</keyword>
<dbReference type="InterPro" id="IPR001387">
    <property type="entry name" value="Cro/C1-type_HTH"/>
</dbReference>
<keyword evidence="2" id="KW-0238">DNA-binding</keyword>
<reference evidence="5 6" key="1">
    <citation type="submission" date="2020-04" db="EMBL/GenBank/DDBJ databases">
        <title>Description of novel Gluconacetobacter.</title>
        <authorList>
            <person name="Sombolestani A."/>
        </authorList>
    </citation>
    <scope>NUCLEOTIDE SEQUENCE [LARGE SCALE GENOMIC DNA]</scope>
    <source>
        <strain evidence="5 6">LMG 21311</strain>
    </source>
</reference>
<dbReference type="InterPro" id="IPR015927">
    <property type="entry name" value="Peptidase_S24_S26A/B/C"/>
</dbReference>
<feature type="domain" description="HTH cro/C1-type" evidence="4">
    <location>
        <begin position="8"/>
        <end position="62"/>
    </location>
</feature>
<dbReference type="InterPro" id="IPR010982">
    <property type="entry name" value="Lambda_DNA-bd_dom_sf"/>
</dbReference>
<dbReference type="AlphaFoldDB" id="A0A7W4JQR6"/>
<accession>A0A7W4JQR6</accession>
<dbReference type="SUPFAM" id="SSF51306">
    <property type="entry name" value="LexA/Signal peptidase"/>
    <property type="match status" value="1"/>
</dbReference>
<evidence type="ECO:0000256" key="1">
    <source>
        <dbReference type="ARBA" id="ARBA00023015"/>
    </source>
</evidence>
<keyword evidence="6" id="KW-1185">Reference proteome</keyword>
<dbReference type="Gene3D" id="2.10.109.10">
    <property type="entry name" value="Umud Fragment, subunit A"/>
    <property type="match status" value="1"/>
</dbReference>
<dbReference type="PANTHER" id="PTHR40661:SF3">
    <property type="entry name" value="FELS-1 PROPHAGE TRANSCRIPTIONAL REGULATOR"/>
    <property type="match status" value="1"/>
</dbReference>
<organism evidence="5 6">
    <name type="scientific">Gluconacetobacter azotocaptans</name>
    <dbReference type="NCBI Taxonomy" id="142834"/>
    <lineage>
        <taxon>Bacteria</taxon>
        <taxon>Pseudomonadati</taxon>
        <taxon>Pseudomonadota</taxon>
        <taxon>Alphaproteobacteria</taxon>
        <taxon>Acetobacterales</taxon>
        <taxon>Acetobacteraceae</taxon>
        <taxon>Gluconacetobacter</taxon>
    </lineage>
</organism>
<dbReference type="Pfam" id="PF00717">
    <property type="entry name" value="Peptidase_S24"/>
    <property type="match status" value="1"/>
</dbReference>
<keyword evidence="3" id="KW-0804">Transcription</keyword>
<evidence type="ECO:0000259" key="4">
    <source>
        <dbReference type="PROSITE" id="PS50943"/>
    </source>
</evidence>
<name>A0A7W4JQR6_9PROT</name>
<evidence type="ECO:0000313" key="6">
    <source>
        <dbReference type="Proteomes" id="UP000555756"/>
    </source>
</evidence>
<dbReference type="SUPFAM" id="SSF47413">
    <property type="entry name" value="lambda repressor-like DNA-binding domains"/>
    <property type="match status" value="1"/>
</dbReference>
<sequence>MEDWPTRLRRLRSATRLSQVKVAKALGISGPSVAQWEIGRSKPSLDRLPALAELYQVTLEELCGTDLGDPHSARRAASEVAVKSLQDEVFGTRTKVVGYVGAADRVVIYDHESLEEEQVILPFFNYPGRVLRVQGESMLPRYKPGELIGIRLPGRESPSAKMLGQDVVAKLANDQMVLKTVVAGAASDTFTLLSVNPMVPPIYDAPIEWIAPIDFHLPKSW</sequence>
<dbReference type="Gene3D" id="1.10.260.40">
    <property type="entry name" value="lambda repressor-like DNA-binding domains"/>
    <property type="match status" value="1"/>
</dbReference>
<dbReference type="InterPro" id="IPR036286">
    <property type="entry name" value="LexA/Signal_pep-like_sf"/>
</dbReference>
<proteinExistence type="predicted"/>
<dbReference type="CDD" id="cd06462">
    <property type="entry name" value="Peptidase_S24_S26"/>
    <property type="match status" value="1"/>
</dbReference>
<dbReference type="Proteomes" id="UP000555756">
    <property type="component" value="Unassembled WGS sequence"/>
</dbReference>
<evidence type="ECO:0000256" key="3">
    <source>
        <dbReference type="ARBA" id="ARBA00023163"/>
    </source>
</evidence>
<dbReference type="EMBL" id="JABEQF010000003">
    <property type="protein sequence ID" value="MBB2189184.1"/>
    <property type="molecule type" value="Genomic_DNA"/>
</dbReference>
<dbReference type="CDD" id="cd00093">
    <property type="entry name" value="HTH_XRE"/>
    <property type="match status" value="1"/>
</dbReference>